<sequence>FIEFSDETSGTNVPSQFIPAIKKGLVRAYEKGSLSGNKISGVKFRLQDGDNHIVDSNELAFMLAA</sequence>
<keyword evidence="2" id="KW-0251">Elongation factor</keyword>
<evidence type="ECO:0000256" key="2">
    <source>
        <dbReference type="ARBA" id="ARBA00022768"/>
    </source>
</evidence>
<dbReference type="GO" id="GO:0070125">
    <property type="term" value="P:mitochondrial translational elongation"/>
    <property type="evidence" value="ECO:0007669"/>
    <property type="project" value="TreeGrafter"/>
</dbReference>
<evidence type="ECO:0000313" key="7">
    <source>
        <dbReference type="Proteomes" id="UP000663873"/>
    </source>
</evidence>
<keyword evidence="4" id="KW-0342">GTP-binding</keyword>
<dbReference type="InterPro" id="IPR005517">
    <property type="entry name" value="Transl_elong_EFG/EF2_IV"/>
</dbReference>
<dbReference type="GO" id="GO:0005739">
    <property type="term" value="C:mitochondrion"/>
    <property type="evidence" value="ECO:0007669"/>
    <property type="project" value="TreeGrafter"/>
</dbReference>
<protein>
    <recommendedName>
        <fullName evidence="5">Translation elongation factor EFG/EF2 domain-containing protein</fullName>
    </recommendedName>
</protein>
<gene>
    <name evidence="6" type="ORF">UJA718_LOCUS43838</name>
</gene>
<organism evidence="6 7">
    <name type="scientific">Rotaria socialis</name>
    <dbReference type="NCBI Taxonomy" id="392032"/>
    <lineage>
        <taxon>Eukaryota</taxon>
        <taxon>Metazoa</taxon>
        <taxon>Spiralia</taxon>
        <taxon>Gnathifera</taxon>
        <taxon>Rotifera</taxon>
        <taxon>Eurotatoria</taxon>
        <taxon>Bdelloidea</taxon>
        <taxon>Philodinida</taxon>
        <taxon>Philodinidae</taxon>
        <taxon>Rotaria</taxon>
    </lineage>
</organism>
<evidence type="ECO:0000259" key="5">
    <source>
        <dbReference type="Pfam" id="PF03764"/>
    </source>
</evidence>
<dbReference type="GO" id="GO:0005525">
    <property type="term" value="F:GTP binding"/>
    <property type="evidence" value="ECO:0007669"/>
    <property type="project" value="UniProtKB-KW"/>
</dbReference>
<evidence type="ECO:0000256" key="1">
    <source>
        <dbReference type="ARBA" id="ARBA00022741"/>
    </source>
</evidence>
<keyword evidence="1" id="KW-0547">Nucleotide-binding</keyword>
<evidence type="ECO:0000256" key="4">
    <source>
        <dbReference type="ARBA" id="ARBA00023134"/>
    </source>
</evidence>
<feature type="non-terminal residue" evidence="6">
    <location>
        <position position="1"/>
    </location>
</feature>
<dbReference type="PANTHER" id="PTHR43636:SF2">
    <property type="entry name" value="ELONGATION FACTOR G, MITOCHONDRIAL"/>
    <property type="match status" value="1"/>
</dbReference>
<proteinExistence type="predicted"/>
<comment type="caution">
    <text evidence="6">The sequence shown here is derived from an EMBL/GenBank/DDBJ whole genome shotgun (WGS) entry which is preliminary data.</text>
</comment>
<evidence type="ECO:0000313" key="6">
    <source>
        <dbReference type="EMBL" id="CAF4860035.1"/>
    </source>
</evidence>
<feature type="non-terminal residue" evidence="6">
    <location>
        <position position="65"/>
    </location>
</feature>
<dbReference type="Pfam" id="PF03764">
    <property type="entry name" value="EFG_IV"/>
    <property type="match status" value="1"/>
</dbReference>
<dbReference type="GO" id="GO:0003746">
    <property type="term" value="F:translation elongation factor activity"/>
    <property type="evidence" value="ECO:0007669"/>
    <property type="project" value="UniProtKB-KW"/>
</dbReference>
<accession>A0A821SSR7</accession>
<name>A0A821SSR7_9BILA</name>
<dbReference type="InterPro" id="IPR020568">
    <property type="entry name" value="Ribosomal_Su5_D2-typ_SF"/>
</dbReference>
<dbReference type="AlphaFoldDB" id="A0A821SSR7"/>
<dbReference type="EMBL" id="CAJOBP010063775">
    <property type="protein sequence ID" value="CAF4860035.1"/>
    <property type="molecule type" value="Genomic_DNA"/>
</dbReference>
<reference evidence="6" key="1">
    <citation type="submission" date="2021-02" db="EMBL/GenBank/DDBJ databases">
        <authorList>
            <person name="Nowell W R."/>
        </authorList>
    </citation>
    <scope>NUCLEOTIDE SEQUENCE</scope>
</reference>
<keyword evidence="7" id="KW-1185">Reference proteome</keyword>
<dbReference type="Gene3D" id="3.30.230.10">
    <property type="match status" value="1"/>
</dbReference>
<feature type="domain" description="Translation elongation factor EFG/EF2" evidence="5">
    <location>
        <begin position="2"/>
        <end position="65"/>
    </location>
</feature>
<dbReference type="Proteomes" id="UP000663873">
    <property type="component" value="Unassembled WGS sequence"/>
</dbReference>
<dbReference type="PANTHER" id="PTHR43636">
    <property type="entry name" value="ELONGATION FACTOR G, MITOCHONDRIAL"/>
    <property type="match status" value="1"/>
</dbReference>
<dbReference type="SUPFAM" id="SSF54211">
    <property type="entry name" value="Ribosomal protein S5 domain 2-like"/>
    <property type="match status" value="1"/>
</dbReference>
<dbReference type="GO" id="GO:0003924">
    <property type="term" value="F:GTPase activity"/>
    <property type="evidence" value="ECO:0007669"/>
    <property type="project" value="TreeGrafter"/>
</dbReference>
<keyword evidence="3" id="KW-0648">Protein biosynthesis</keyword>
<dbReference type="InterPro" id="IPR014721">
    <property type="entry name" value="Ribsml_uS5_D2-typ_fold_subgr"/>
</dbReference>
<evidence type="ECO:0000256" key="3">
    <source>
        <dbReference type="ARBA" id="ARBA00022917"/>
    </source>
</evidence>